<accession>A0AAV3YNU2</accession>
<gene>
    <name evidence="2" type="ORF">PoB_001130500</name>
</gene>
<reference evidence="2 3" key="1">
    <citation type="journal article" date="2021" name="Elife">
        <title>Chloroplast acquisition without the gene transfer in kleptoplastic sea slugs, Plakobranchus ocellatus.</title>
        <authorList>
            <person name="Maeda T."/>
            <person name="Takahashi S."/>
            <person name="Yoshida T."/>
            <person name="Shimamura S."/>
            <person name="Takaki Y."/>
            <person name="Nagai Y."/>
            <person name="Toyoda A."/>
            <person name="Suzuki Y."/>
            <person name="Arimoto A."/>
            <person name="Ishii H."/>
            <person name="Satoh N."/>
            <person name="Nishiyama T."/>
            <person name="Hasebe M."/>
            <person name="Maruyama T."/>
            <person name="Minagawa J."/>
            <person name="Obokata J."/>
            <person name="Shigenobu S."/>
        </authorList>
    </citation>
    <scope>NUCLEOTIDE SEQUENCE [LARGE SCALE GENOMIC DNA]</scope>
</reference>
<evidence type="ECO:0000313" key="3">
    <source>
        <dbReference type="Proteomes" id="UP000735302"/>
    </source>
</evidence>
<evidence type="ECO:0000313" key="2">
    <source>
        <dbReference type="EMBL" id="GFN84799.1"/>
    </source>
</evidence>
<dbReference type="EMBL" id="BLXT01001347">
    <property type="protein sequence ID" value="GFN84799.1"/>
    <property type="molecule type" value="Genomic_DNA"/>
</dbReference>
<dbReference type="AlphaFoldDB" id="A0AAV3YNU2"/>
<name>A0AAV3YNU2_9GAST</name>
<dbReference type="Proteomes" id="UP000735302">
    <property type="component" value="Unassembled WGS sequence"/>
</dbReference>
<comment type="caution">
    <text evidence="2">The sequence shown here is derived from an EMBL/GenBank/DDBJ whole genome shotgun (WGS) entry which is preliminary data.</text>
</comment>
<feature type="compositionally biased region" description="Basic and acidic residues" evidence="1">
    <location>
        <begin position="70"/>
        <end position="81"/>
    </location>
</feature>
<organism evidence="2 3">
    <name type="scientific">Plakobranchus ocellatus</name>
    <dbReference type="NCBI Taxonomy" id="259542"/>
    <lineage>
        <taxon>Eukaryota</taxon>
        <taxon>Metazoa</taxon>
        <taxon>Spiralia</taxon>
        <taxon>Lophotrochozoa</taxon>
        <taxon>Mollusca</taxon>
        <taxon>Gastropoda</taxon>
        <taxon>Heterobranchia</taxon>
        <taxon>Euthyneura</taxon>
        <taxon>Panpulmonata</taxon>
        <taxon>Sacoglossa</taxon>
        <taxon>Placobranchoidea</taxon>
        <taxon>Plakobranchidae</taxon>
        <taxon>Plakobranchus</taxon>
    </lineage>
</organism>
<feature type="region of interest" description="Disordered" evidence="1">
    <location>
        <begin position="55"/>
        <end position="81"/>
    </location>
</feature>
<sequence length="81" mass="8546">MAAAKSTLESLWRPPNTPGVCLAAAKSALESGGRRFDSVYAKTTLAQGRITVNKNKQKKSRSVIAPRGGGEGKRGGDGFHF</sequence>
<proteinExistence type="predicted"/>
<protein>
    <submittedName>
        <fullName evidence="2">Uncharacterized protein</fullName>
    </submittedName>
</protein>
<keyword evidence="3" id="KW-1185">Reference proteome</keyword>
<evidence type="ECO:0000256" key="1">
    <source>
        <dbReference type="SAM" id="MobiDB-lite"/>
    </source>
</evidence>